<dbReference type="Proteomes" id="UP000435112">
    <property type="component" value="Unassembled WGS sequence"/>
</dbReference>
<feature type="compositionally biased region" description="Low complexity" evidence="1">
    <location>
        <begin position="278"/>
        <end position="289"/>
    </location>
</feature>
<reference evidence="3 4" key="1">
    <citation type="submission" date="2018-09" db="EMBL/GenBank/DDBJ databases">
        <title>Genomic investigation of the strawberry pathogen Phytophthora fragariae indicates pathogenicity is determined by transcriptional variation in three key races.</title>
        <authorList>
            <person name="Adams T.M."/>
            <person name="Armitage A.D."/>
            <person name="Sobczyk M.K."/>
            <person name="Bates H.J."/>
            <person name="Dunwell J.M."/>
            <person name="Nellist C.F."/>
            <person name="Harrison R.J."/>
        </authorList>
    </citation>
    <scope>NUCLEOTIDE SEQUENCE [LARGE SCALE GENOMIC DNA]</scope>
    <source>
        <strain evidence="3 4">SCRP324</strain>
    </source>
</reference>
<feature type="compositionally biased region" description="Basic and acidic residues" evidence="1">
    <location>
        <begin position="159"/>
        <end position="171"/>
    </location>
</feature>
<dbReference type="AlphaFoldDB" id="A0A6A3I7Q5"/>
<sequence>MDFGVFVAPVMAEMAQKISDHLQGDLGKVVPTTAMTFAITSMVLGVVFFLMKLFRATSIINYMPYPVIAGLISGIKAQLMKNGVHMVSDKALTGAFVTSEVQMLVLRAVAFASFAILGQYLKFPVVISLMEKLRRDGYDGKYDGKHDQYGHGSTSVDDSASKDYEGSHGGKYGHDGKHGYYSNHVSGSVGAPCSPGKYLDNEYSHSYDNDDGKYPSNHLRGSKYDGSKSNTGAYQRKPEYEGSHGSKGYPAQGQYQVKGSDSSAGSNDDCDKNTYIESSHAPPYSASSHQEGFYAQTTTEPAYSIPAQKEGSYAQVTTEPPYSTPGLLRTAPPYSTPAQQRSSYAQTTTEPPYSTPAQQQSSYVQTTTEPAYSD</sequence>
<gene>
    <name evidence="3" type="ORF">PR002_g25185</name>
</gene>
<keyword evidence="2" id="KW-1133">Transmembrane helix</keyword>
<evidence type="ECO:0000256" key="2">
    <source>
        <dbReference type="SAM" id="Phobius"/>
    </source>
</evidence>
<feature type="compositionally biased region" description="Polar residues" evidence="1">
    <location>
        <begin position="336"/>
        <end position="374"/>
    </location>
</feature>
<feature type="transmembrane region" description="Helical" evidence="2">
    <location>
        <begin position="62"/>
        <end position="81"/>
    </location>
</feature>
<accession>A0A6A3I7Q5</accession>
<feature type="compositionally biased region" description="Basic and acidic residues" evidence="1">
    <location>
        <begin position="204"/>
        <end position="213"/>
    </location>
</feature>
<dbReference type="PANTHER" id="PTHR43310">
    <property type="entry name" value="SULFATE TRANSPORTER YBAR-RELATED"/>
    <property type="match status" value="1"/>
</dbReference>
<dbReference type="PANTHER" id="PTHR43310:SF2">
    <property type="entry name" value="SLC26A_SULP TRANSPORTER DOMAIN-CONTAINING PROTEIN"/>
    <property type="match status" value="1"/>
</dbReference>
<keyword evidence="2" id="KW-0812">Transmembrane</keyword>
<feature type="region of interest" description="Disordered" evidence="1">
    <location>
        <begin position="141"/>
        <end position="171"/>
    </location>
</feature>
<evidence type="ECO:0008006" key="5">
    <source>
        <dbReference type="Google" id="ProtNLM"/>
    </source>
</evidence>
<dbReference type="OrthoDB" id="409725at2759"/>
<dbReference type="InterPro" id="IPR052706">
    <property type="entry name" value="Membrane-Transporter-like"/>
</dbReference>
<evidence type="ECO:0000313" key="4">
    <source>
        <dbReference type="Proteomes" id="UP000435112"/>
    </source>
</evidence>
<feature type="transmembrane region" description="Helical" evidence="2">
    <location>
        <begin position="29"/>
        <end position="50"/>
    </location>
</feature>
<feature type="transmembrane region" description="Helical" evidence="2">
    <location>
        <begin position="101"/>
        <end position="121"/>
    </location>
</feature>
<feature type="compositionally biased region" description="Polar residues" evidence="1">
    <location>
        <begin position="253"/>
        <end position="266"/>
    </location>
</feature>
<comment type="caution">
    <text evidence="3">The sequence shown here is derived from an EMBL/GenBank/DDBJ whole genome shotgun (WGS) entry which is preliminary data.</text>
</comment>
<evidence type="ECO:0000256" key="1">
    <source>
        <dbReference type="SAM" id="MobiDB-lite"/>
    </source>
</evidence>
<protein>
    <recommendedName>
        <fullName evidence="5">SLC26A/SulP transporter domain-containing protein</fullName>
    </recommendedName>
</protein>
<dbReference type="EMBL" id="QXFU01003265">
    <property type="protein sequence ID" value="KAE8976875.1"/>
    <property type="molecule type" value="Genomic_DNA"/>
</dbReference>
<proteinExistence type="predicted"/>
<name>A0A6A3I7Q5_9STRA</name>
<feature type="region of interest" description="Disordered" evidence="1">
    <location>
        <begin position="204"/>
        <end position="374"/>
    </location>
</feature>
<organism evidence="3 4">
    <name type="scientific">Phytophthora rubi</name>
    <dbReference type="NCBI Taxonomy" id="129364"/>
    <lineage>
        <taxon>Eukaryota</taxon>
        <taxon>Sar</taxon>
        <taxon>Stramenopiles</taxon>
        <taxon>Oomycota</taxon>
        <taxon>Peronosporomycetes</taxon>
        <taxon>Peronosporales</taxon>
        <taxon>Peronosporaceae</taxon>
        <taxon>Phytophthora</taxon>
    </lineage>
</organism>
<keyword evidence="2" id="KW-0472">Membrane</keyword>
<evidence type="ECO:0000313" key="3">
    <source>
        <dbReference type="EMBL" id="KAE8976875.1"/>
    </source>
</evidence>